<dbReference type="Proteomes" id="UP000287651">
    <property type="component" value="Unassembled WGS sequence"/>
</dbReference>
<evidence type="ECO:0000313" key="2">
    <source>
        <dbReference type="Proteomes" id="UP000287651"/>
    </source>
</evidence>
<evidence type="ECO:0000313" key="1">
    <source>
        <dbReference type="EMBL" id="RRT73907.1"/>
    </source>
</evidence>
<proteinExistence type="predicted"/>
<dbReference type="EMBL" id="AMZH03002941">
    <property type="protein sequence ID" value="RRT73907.1"/>
    <property type="molecule type" value="Genomic_DNA"/>
</dbReference>
<comment type="caution">
    <text evidence="1">The sequence shown here is derived from an EMBL/GenBank/DDBJ whole genome shotgun (WGS) entry which is preliminary data.</text>
</comment>
<reference evidence="1 2" key="1">
    <citation type="journal article" date="2014" name="Agronomy (Basel)">
        <title>A Draft Genome Sequence for Ensete ventricosum, the Drought-Tolerant Tree Against Hunger.</title>
        <authorList>
            <person name="Harrison J."/>
            <person name="Moore K.A."/>
            <person name="Paszkiewicz K."/>
            <person name="Jones T."/>
            <person name="Grant M."/>
            <person name="Ambacheew D."/>
            <person name="Muzemil S."/>
            <person name="Studholme D.J."/>
        </authorList>
    </citation>
    <scope>NUCLEOTIDE SEQUENCE [LARGE SCALE GENOMIC DNA]</scope>
</reference>
<name>A0A427ACC4_ENSVE</name>
<dbReference type="AlphaFoldDB" id="A0A427ACC4"/>
<gene>
    <name evidence="1" type="ORF">B296_00002404</name>
</gene>
<protein>
    <submittedName>
        <fullName evidence="1">Uncharacterized protein</fullName>
    </submittedName>
</protein>
<organism evidence="1 2">
    <name type="scientific">Ensete ventricosum</name>
    <name type="common">Abyssinian banana</name>
    <name type="synonym">Musa ensete</name>
    <dbReference type="NCBI Taxonomy" id="4639"/>
    <lineage>
        <taxon>Eukaryota</taxon>
        <taxon>Viridiplantae</taxon>
        <taxon>Streptophyta</taxon>
        <taxon>Embryophyta</taxon>
        <taxon>Tracheophyta</taxon>
        <taxon>Spermatophyta</taxon>
        <taxon>Magnoliopsida</taxon>
        <taxon>Liliopsida</taxon>
        <taxon>Zingiberales</taxon>
        <taxon>Musaceae</taxon>
        <taxon>Ensete</taxon>
    </lineage>
</organism>
<sequence length="217" mass="24199">MTRASEHLRRWKRRNGWCKGTGEGKRARVTKKLGFIEEANQVGSMHISKNYMEEYKEGHASVYVLGKGRREGETFWNLPGGGDEACGGGNGSSTRLQFQLAATARHTRRRTQVADSVAAGLALFLHFDEIDGTPQSLRTSRYDLRGTRGIEMAGLFWIIILSSSAGDLYPRLKVTEPKTNEHYATLASHDDDKGRAYVSFFFAKQIGEAYAVVRSCC</sequence>
<accession>A0A427ACC4</accession>